<dbReference type="Proteomes" id="UP001198565">
    <property type="component" value="Unassembled WGS sequence"/>
</dbReference>
<evidence type="ECO:0000313" key="5">
    <source>
        <dbReference type="Proteomes" id="UP001198565"/>
    </source>
</evidence>
<comment type="caution">
    <text evidence="4">The sequence shown here is derived from an EMBL/GenBank/DDBJ whole genome shotgun (WGS) entry which is preliminary data.</text>
</comment>
<dbReference type="InterPro" id="IPR058488">
    <property type="entry name" value="DUF8175"/>
</dbReference>
<feature type="compositionally biased region" description="Low complexity" evidence="1">
    <location>
        <begin position="71"/>
        <end position="90"/>
    </location>
</feature>
<gene>
    <name evidence="4" type="ORF">K7472_09500</name>
</gene>
<evidence type="ECO:0000259" key="3">
    <source>
        <dbReference type="Pfam" id="PF26526"/>
    </source>
</evidence>
<evidence type="ECO:0000313" key="4">
    <source>
        <dbReference type="EMBL" id="MBY8885080.1"/>
    </source>
</evidence>
<feature type="region of interest" description="Disordered" evidence="1">
    <location>
        <begin position="60"/>
        <end position="101"/>
    </location>
</feature>
<feature type="domain" description="DUF8175" evidence="3">
    <location>
        <begin position="74"/>
        <end position="241"/>
    </location>
</feature>
<evidence type="ECO:0000256" key="2">
    <source>
        <dbReference type="SAM" id="Phobius"/>
    </source>
</evidence>
<accession>A0ABS7QPG8</accession>
<name>A0ABS7QPG8_9ACTN</name>
<sequence>MPTHPSHDDDPTAGQTRTRLPEGDAGTAARRPPRSSSRTLVTVTGVVVLLIAALAFATRGTSGGSTDDAAKNPTATPTTPTGTHPATTQTSGIPTGYPHTAEGAQSAAANFAVALGSDGMFNTSRRHEIVATVYAPGAVAGQQSQLDSAYSDTTFLTRVGLTAQGAAPSGMTLVSRADPVGSKLDTYANGNAAVEVWYSSLFGLAGNGSTNPVSESWYTDTFQLVWAGGDWKVTSYSQKDGPTPVGRDQAASTAKDMTDAIREFGGFTYAR</sequence>
<organism evidence="4 5">
    <name type="scientific">Streptantibioticus parmotrematis</name>
    <dbReference type="NCBI Taxonomy" id="2873249"/>
    <lineage>
        <taxon>Bacteria</taxon>
        <taxon>Bacillati</taxon>
        <taxon>Actinomycetota</taxon>
        <taxon>Actinomycetes</taxon>
        <taxon>Kitasatosporales</taxon>
        <taxon>Streptomycetaceae</taxon>
        <taxon>Streptantibioticus</taxon>
    </lineage>
</organism>
<dbReference type="EMBL" id="JAINVZ010000004">
    <property type="protein sequence ID" value="MBY8885080.1"/>
    <property type="molecule type" value="Genomic_DNA"/>
</dbReference>
<keyword evidence="2" id="KW-1133">Transmembrane helix</keyword>
<keyword evidence="2" id="KW-0472">Membrane</keyword>
<dbReference type="Pfam" id="PF26526">
    <property type="entry name" value="DUF8175"/>
    <property type="match status" value="1"/>
</dbReference>
<proteinExistence type="predicted"/>
<reference evidence="4 5" key="1">
    <citation type="submission" date="2021-08" db="EMBL/GenBank/DDBJ databases">
        <title>Streptomyces sp. PTM05 isolated from lichen.</title>
        <authorList>
            <person name="Somphong A."/>
            <person name="Phongsopitanun W."/>
            <person name="Tanasupawat S."/>
        </authorList>
    </citation>
    <scope>NUCLEOTIDE SEQUENCE [LARGE SCALE GENOMIC DNA]</scope>
    <source>
        <strain evidence="4 5">Ptm05</strain>
    </source>
</reference>
<evidence type="ECO:0000256" key="1">
    <source>
        <dbReference type="SAM" id="MobiDB-lite"/>
    </source>
</evidence>
<feature type="compositionally biased region" description="Basic and acidic residues" evidence="1">
    <location>
        <begin position="1"/>
        <end position="10"/>
    </location>
</feature>
<protein>
    <recommendedName>
        <fullName evidence="3">DUF8175 domain-containing protein</fullName>
    </recommendedName>
</protein>
<keyword evidence="5" id="KW-1185">Reference proteome</keyword>
<feature type="transmembrane region" description="Helical" evidence="2">
    <location>
        <begin position="39"/>
        <end position="57"/>
    </location>
</feature>
<feature type="region of interest" description="Disordered" evidence="1">
    <location>
        <begin position="1"/>
        <end position="37"/>
    </location>
</feature>
<keyword evidence="2" id="KW-0812">Transmembrane</keyword>
<dbReference type="RefSeq" id="WP_222976059.1">
    <property type="nucleotide sequence ID" value="NZ_JAINVZ010000004.1"/>
</dbReference>